<sequence>MDHDGHPLLFPLLDADTWWTDLESDPATIDKLYCEHGTSEQFHSEIKTDMDLERLPSGKMNTNALLLNLGIFAYNILRLIGQKSLEKESPLRKKAQRRRIRTVIQNLITIAARLIRHARQTVLGFADGNPWFFPLQEIYRAIG</sequence>
<evidence type="ECO:0000259" key="1">
    <source>
        <dbReference type="Pfam" id="PF13701"/>
    </source>
</evidence>
<evidence type="ECO:0000313" key="2">
    <source>
        <dbReference type="EMBL" id="CVK21729.1"/>
    </source>
</evidence>
<protein>
    <recommendedName>
        <fullName evidence="1">Transposase DDE domain-containing protein</fullName>
    </recommendedName>
</protein>
<name>A0ABP2CEB2_9FIRM</name>
<comment type="caution">
    <text evidence="2">The sequence shown here is derived from an EMBL/GenBank/DDBJ whole genome shotgun (WGS) entry which is preliminary data.</text>
</comment>
<evidence type="ECO:0000313" key="3">
    <source>
        <dbReference type="Proteomes" id="UP000245702"/>
    </source>
</evidence>
<proteinExistence type="predicted"/>
<accession>A0ABP2CEB2</accession>
<dbReference type="RefSeq" id="WP_075752756.1">
    <property type="nucleotide sequence ID" value="NZ_CP146991.1"/>
</dbReference>
<dbReference type="EMBL" id="FCOW01000044">
    <property type="protein sequence ID" value="CVK21729.1"/>
    <property type="molecule type" value="Genomic_DNA"/>
</dbReference>
<reference evidence="2 3" key="1">
    <citation type="submission" date="2016-01" db="EMBL/GenBank/DDBJ databases">
        <authorList>
            <person name="Brown R."/>
        </authorList>
    </citation>
    <scope>NUCLEOTIDE SEQUENCE [LARGE SCALE GENOMIC DNA]</scope>
    <source>
        <strain evidence="2">Sporomusa sphaeroides DSM 2875</strain>
    </source>
</reference>
<dbReference type="Proteomes" id="UP000245702">
    <property type="component" value="Unassembled WGS sequence"/>
</dbReference>
<dbReference type="Pfam" id="PF13701">
    <property type="entry name" value="DDE_Tnp_1_4"/>
    <property type="match status" value="1"/>
</dbReference>
<keyword evidence="3" id="KW-1185">Reference proteome</keyword>
<organism evidence="2 3">
    <name type="scientific">Sporomusa sphaeroides DSM 2875</name>
    <dbReference type="NCBI Taxonomy" id="1337886"/>
    <lineage>
        <taxon>Bacteria</taxon>
        <taxon>Bacillati</taxon>
        <taxon>Bacillota</taxon>
        <taxon>Negativicutes</taxon>
        <taxon>Selenomonadales</taxon>
        <taxon>Sporomusaceae</taxon>
        <taxon>Sporomusa</taxon>
    </lineage>
</organism>
<feature type="domain" description="Transposase DDE" evidence="1">
    <location>
        <begin position="20"/>
        <end position="132"/>
    </location>
</feature>
<dbReference type="InterPro" id="IPR025668">
    <property type="entry name" value="Tnp_DDE_dom"/>
</dbReference>
<gene>
    <name evidence="2" type="ORF">SSPH_04437</name>
</gene>